<accession>A0A5B7B0L2</accession>
<dbReference type="InterPro" id="IPR042316">
    <property type="entry name" value="IRKI-like"/>
</dbReference>
<dbReference type="EMBL" id="GHES01031307">
    <property type="protein sequence ID" value="MPA61866.1"/>
    <property type="molecule type" value="Transcribed_RNA"/>
</dbReference>
<proteinExistence type="predicted"/>
<gene>
    <name evidence="2" type="ORF">Din_031307</name>
</gene>
<dbReference type="PANTHER" id="PTHR31029">
    <property type="entry name" value="CYCLIN-DEPENDENT KINASE-LIKE PROTEIN"/>
    <property type="match status" value="1"/>
</dbReference>
<dbReference type="AlphaFoldDB" id="A0A5B7B0L2"/>
<dbReference type="PANTHER" id="PTHR31029:SF4">
    <property type="entry name" value="CYCLIN-DEPENDENT KINASE-LIKE PROTEIN"/>
    <property type="match status" value="1"/>
</dbReference>
<name>A0A5B7B0L2_DAVIN</name>
<feature type="compositionally biased region" description="Polar residues" evidence="1">
    <location>
        <begin position="1"/>
        <end position="11"/>
    </location>
</feature>
<evidence type="ECO:0000256" key="1">
    <source>
        <dbReference type="SAM" id="MobiDB-lite"/>
    </source>
</evidence>
<feature type="region of interest" description="Disordered" evidence="1">
    <location>
        <begin position="1"/>
        <end position="104"/>
    </location>
</feature>
<sequence>MKNMAHSSSKASLSPRLPSHRSPHFTPIRECEREESEDEEFQERTNFRETPNGCTDKREVESKHQPTPLHQPDHRGKASTRRRSESDDTAGDDRGVSCNKCRPSSREKISVVPLDNSGINRHSIASPNGIFKSIFSSLIKRSPRSSDASSTTAREEQWKIAVAELSHKLIQATRKRDEALLEASKNYDEFRGNFLFN</sequence>
<feature type="compositionally biased region" description="Basic and acidic residues" evidence="1">
    <location>
        <begin position="55"/>
        <end position="64"/>
    </location>
</feature>
<evidence type="ECO:0000313" key="2">
    <source>
        <dbReference type="EMBL" id="MPA61866.1"/>
    </source>
</evidence>
<protein>
    <submittedName>
        <fullName evidence="2">Uncharacterized protein</fullName>
    </submittedName>
</protein>
<organism evidence="2">
    <name type="scientific">Davidia involucrata</name>
    <name type="common">Dove tree</name>
    <dbReference type="NCBI Taxonomy" id="16924"/>
    <lineage>
        <taxon>Eukaryota</taxon>
        <taxon>Viridiplantae</taxon>
        <taxon>Streptophyta</taxon>
        <taxon>Embryophyta</taxon>
        <taxon>Tracheophyta</taxon>
        <taxon>Spermatophyta</taxon>
        <taxon>Magnoliopsida</taxon>
        <taxon>eudicotyledons</taxon>
        <taxon>Gunneridae</taxon>
        <taxon>Pentapetalae</taxon>
        <taxon>asterids</taxon>
        <taxon>Cornales</taxon>
        <taxon>Nyssaceae</taxon>
        <taxon>Davidia</taxon>
    </lineage>
</organism>
<feature type="compositionally biased region" description="Basic and acidic residues" evidence="1">
    <location>
        <begin position="71"/>
        <end position="95"/>
    </location>
</feature>
<reference evidence="2" key="1">
    <citation type="submission" date="2019-08" db="EMBL/GenBank/DDBJ databases">
        <title>Reference gene set and small RNA set construction with multiple tissues from Davidia involucrata Baill.</title>
        <authorList>
            <person name="Yang H."/>
            <person name="Zhou C."/>
            <person name="Li G."/>
            <person name="Wang J."/>
            <person name="Gao P."/>
            <person name="Wang M."/>
            <person name="Wang R."/>
            <person name="Zhao Y."/>
        </authorList>
    </citation>
    <scope>NUCLEOTIDE SEQUENCE</scope>
    <source>
        <tissue evidence="2">Mixed with DoveR01_LX</tissue>
    </source>
</reference>